<keyword evidence="2" id="KW-1185">Reference proteome</keyword>
<organism evidence="1 2">
    <name type="scientific">Grifola frondosa</name>
    <name type="common">Maitake</name>
    <name type="synonym">Polyporus frondosus</name>
    <dbReference type="NCBI Taxonomy" id="5627"/>
    <lineage>
        <taxon>Eukaryota</taxon>
        <taxon>Fungi</taxon>
        <taxon>Dikarya</taxon>
        <taxon>Basidiomycota</taxon>
        <taxon>Agaricomycotina</taxon>
        <taxon>Agaricomycetes</taxon>
        <taxon>Polyporales</taxon>
        <taxon>Grifolaceae</taxon>
        <taxon>Grifola</taxon>
    </lineage>
</organism>
<gene>
    <name evidence="1" type="ORF">A0H81_02944</name>
</gene>
<evidence type="ECO:0000313" key="2">
    <source>
        <dbReference type="Proteomes" id="UP000092993"/>
    </source>
</evidence>
<protein>
    <submittedName>
        <fullName evidence="1">Uncharacterized protein</fullName>
    </submittedName>
</protein>
<sequence length="84" mass="9476">MYMDKTWVHWASAFTVTYGGRPLFASCSEACRTISAENYFRVEIRTGNPRCELPTRGAARDNSRPVLAIRTMCNTPSHFVKATT</sequence>
<comment type="caution">
    <text evidence="1">The sequence shown here is derived from an EMBL/GenBank/DDBJ whole genome shotgun (WGS) entry which is preliminary data.</text>
</comment>
<name>A0A1C7MK75_GRIFR</name>
<evidence type="ECO:0000313" key="1">
    <source>
        <dbReference type="EMBL" id="OBZ76829.1"/>
    </source>
</evidence>
<reference evidence="1 2" key="1">
    <citation type="submission" date="2016-03" db="EMBL/GenBank/DDBJ databases">
        <title>Whole genome sequencing of Grifola frondosa 9006-11.</title>
        <authorList>
            <person name="Min B."/>
            <person name="Park H."/>
            <person name="Kim J.-G."/>
            <person name="Cho H."/>
            <person name="Oh Y.-L."/>
            <person name="Kong W.-S."/>
            <person name="Choi I.-G."/>
        </authorList>
    </citation>
    <scope>NUCLEOTIDE SEQUENCE [LARGE SCALE GENOMIC DNA]</scope>
    <source>
        <strain evidence="1 2">9006-11</strain>
    </source>
</reference>
<dbReference type="Proteomes" id="UP000092993">
    <property type="component" value="Unassembled WGS sequence"/>
</dbReference>
<proteinExistence type="predicted"/>
<dbReference type="AlphaFoldDB" id="A0A1C7MK75"/>
<dbReference type="EMBL" id="LUGG01000003">
    <property type="protein sequence ID" value="OBZ76829.1"/>
    <property type="molecule type" value="Genomic_DNA"/>
</dbReference>
<accession>A0A1C7MK75</accession>